<keyword evidence="1" id="KW-0472">Membrane</keyword>
<dbReference type="AlphaFoldDB" id="A0A5C8ZY34"/>
<gene>
    <name evidence="3" type="ORF">FVW59_08390</name>
</gene>
<evidence type="ECO:0008006" key="5">
    <source>
        <dbReference type="Google" id="ProtNLM"/>
    </source>
</evidence>
<evidence type="ECO:0000313" key="4">
    <source>
        <dbReference type="Proteomes" id="UP000321933"/>
    </source>
</evidence>
<evidence type="ECO:0000256" key="1">
    <source>
        <dbReference type="SAM" id="Phobius"/>
    </source>
</evidence>
<keyword evidence="2" id="KW-0732">Signal</keyword>
<feature type="signal peptide" evidence="2">
    <location>
        <begin position="1"/>
        <end position="29"/>
    </location>
</feature>
<evidence type="ECO:0000313" key="3">
    <source>
        <dbReference type="EMBL" id="TXS92430.1"/>
    </source>
</evidence>
<feature type="chain" id="PRO_5022658853" description="Multidrug transporter" evidence="2">
    <location>
        <begin position="30"/>
        <end position="120"/>
    </location>
</feature>
<reference evidence="3 4" key="1">
    <citation type="submission" date="2019-08" db="EMBL/GenBank/DDBJ databases">
        <title>Parahaliea maris sp. nov., isolated from the surface seawater.</title>
        <authorList>
            <person name="Liu Y."/>
        </authorList>
    </citation>
    <scope>NUCLEOTIDE SEQUENCE [LARGE SCALE GENOMIC DNA]</scope>
    <source>
        <strain evidence="3 4">S2-26</strain>
    </source>
</reference>
<dbReference type="EMBL" id="VRYZ01000003">
    <property type="protein sequence ID" value="TXS92430.1"/>
    <property type="molecule type" value="Genomic_DNA"/>
</dbReference>
<comment type="caution">
    <text evidence="3">The sequence shown here is derived from an EMBL/GenBank/DDBJ whole genome shotgun (WGS) entry which is preliminary data.</text>
</comment>
<organism evidence="3 4">
    <name type="scientific">Parahaliea aestuarii</name>
    <dbReference type="NCBI Taxonomy" id="1852021"/>
    <lineage>
        <taxon>Bacteria</taxon>
        <taxon>Pseudomonadati</taxon>
        <taxon>Pseudomonadota</taxon>
        <taxon>Gammaproteobacteria</taxon>
        <taxon>Cellvibrionales</taxon>
        <taxon>Halieaceae</taxon>
        <taxon>Parahaliea</taxon>
    </lineage>
</organism>
<keyword evidence="1" id="KW-1133">Transmembrane helix</keyword>
<feature type="transmembrane region" description="Helical" evidence="1">
    <location>
        <begin position="51"/>
        <end position="73"/>
    </location>
</feature>
<keyword evidence="4" id="KW-1185">Reference proteome</keyword>
<proteinExistence type="predicted"/>
<dbReference type="RefSeq" id="WP_148063802.1">
    <property type="nucleotide sequence ID" value="NZ_VRYZ01000003.1"/>
</dbReference>
<dbReference type="OrthoDB" id="332175at2"/>
<dbReference type="Proteomes" id="UP000321933">
    <property type="component" value="Unassembled WGS sequence"/>
</dbReference>
<sequence length="120" mass="12574">MKITAVTRRLPTAVLVGSLALPQMLWAQAAVDESPSAGAMVGDLLVARPMGLVATVGGTAAFLVSLPFTLLAGHASEAAETLMVGPARTTFMRCLGCTENGYTNKDVERYREMQGDDSGE</sequence>
<name>A0A5C8ZY34_9GAMM</name>
<keyword evidence="1" id="KW-0812">Transmembrane</keyword>
<accession>A0A5C8ZY34</accession>
<evidence type="ECO:0000256" key="2">
    <source>
        <dbReference type="SAM" id="SignalP"/>
    </source>
</evidence>
<protein>
    <recommendedName>
        <fullName evidence="5">Multidrug transporter</fullName>
    </recommendedName>
</protein>